<keyword evidence="5" id="KW-1185">Reference proteome</keyword>
<dbReference type="InterPro" id="IPR007393">
    <property type="entry name" value="YlxR_dom"/>
</dbReference>
<feature type="domain" description="YlxR" evidence="3">
    <location>
        <begin position="114"/>
        <end position="172"/>
    </location>
</feature>
<dbReference type="PANTHER" id="PTHR34215:SF1">
    <property type="entry name" value="YLXR DOMAIN-CONTAINING PROTEIN"/>
    <property type="match status" value="1"/>
</dbReference>
<dbReference type="PANTHER" id="PTHR34215">
    <property type="entry name" value="BLL0784 PROTEIN"/>
    <property type="match status" value="1"/>
</dbReference>
<name>A0ABQ0C4F4_9PROT</name>
<protein>
    <recommendedName>
        <fullName evidence="6">YlxR domain-containing protein</fullName>
    </recommendedName>
</protein>
<sequence>MTAPDRADRNASPPRKREKPRHRSAEKESRERSNDAGRAGSGRAEVSRAGSRAGSGQAEVSRAGSRAEVSRAGSGREAPNVGTPRVEATEAAGVGEGVTGSRPIGREARDSPWRRCAISRNRRPKEQLLRFVIDPGGRLVEDVSSSLPGRGIHVLPDRKRVTALMTRHKMGRDEVDVVLTRLAGALERRLLDGIGLARRTGGCRVGLRECEEWIRRGARPLILMAEDAVGLRERLEPLGAPHGGIEIVRVPGTERLGALWSGRTVVVIAVLHSGVGARIRADAARWWSFTRADAG</sequence>
<comment type="caution">
    <text evidence="4">The sequence shown here is derived from an EMBL/GenBank/DDBJ whole genome shotgun (WGS) entry which is preliminary data.</text>
</comment>
<dbReference type="SUPFAM" id="SSF55315">
    <property type="entry name" value="L30e-like"/>
    <property type="match status" value="1"/>
</dbReference>
<evidence type="ECO:0008006" key="6">
    <source>
        <dbReference type="Google" id="ProtNLM"/>
    </source>
</evidence>
<dbReference type="InterPro" id="IPR029064">
    <property type="entry name" value="Ribosomal_eL30-like_sf"/>
</dbReference>
<reference evidence="4 5" key="1">
    <citation type="submission" date="2024-05" db="EMBL/GenBank/DDBJ databases">
        <authorList>
            <consortium name="Candidatus Magnetaquicoccaceae bacterium FCR-1 genome sequencing consortium"/>
            <person name="Shimoshige H."/>
            <person name="Shimamura S."/>
            <person name="Taoka A."/>
            <person name="Kobayashi H."/>
            <person name="Maekawa T."/>
        </authorList>
    </citation>
    <scope>NUCLEOTIDE SEQUENCE [LARGE SCALE GENOMIC DNA]</scope>
    <source>
        <strain evidence="4 5">FCR-1</strain>
    </source>
</reference>
<organism evidence="4 5">
    <name type="scientific">Candidatus Magnetaquiglobus chichijimensis</name>
    <dbReference type="NCBI Taxonomy" id="3141448"/>
    <lineage>
        <taxon>Bacteria</taxon>
        <taxon>Pseudomonadati</taxon>
        <taxon>Pseudomonadota</taxon>
        <taxon>Magnetococcia</taxon>
        <taxon>Magnetococcales</taxon>
        <taxon>Candidatus Magnetaquicoccaceae</taxon>
        <taxon>Candidatus Magnetaquiglobus</taxon>
    </lineage>
</organism>
<evidence type="ECO:0000259" key="3">
    <source>
        <dbReference type="Pfam" id="PF04296"/>
    </source>
</evidence>
<dbReference type="RefSeq" id="WP_420903483.1">
    <property type="nucleotide sequence ID" value="NZ_BAAFGK010000001.1"/>
</dbReference>
<dbReference type="EMBL" id="BAAFGK010000001">
    <property type="protein sequence ID" value="GAB0055771.1"/>
    <property type="molecule type" value="Genomic_DNA"/>
</dbReference>
<dbReference type="Gene3D" id="3.30.1230.10">
    <property type="entry name" value="YlxR-like"/>
    <property type="match status" value="1"/>
</dbReference>
<evidence type="ECO:0000256" key="1">
    <source>
        <dbReference type="SAM" id="MobiDB-lite"/>
    </source>
</evidence>
<reference evidence="4 5" key="2">
    <citation type="submission" date="2024-09" db="EMBL/GenBank/DDBJ databases">
        <title>Draft genome sequence of Candidatus Magnetaquicoccaceae bacterium FCR-1.</title>
        <authorList>
            <person name="Shimoshige H."/>
            <person name="Shimamura S."/>
            <person name="Taoka A."/>
            <person name="Kobayashi H."/>
            <person name="Maekawa T."/>
        </authorList>
    </citation>
    <scope>NUCLEOTIDE SEQUENCE [LARGE SCALE GENOMIC DNA]</scope>
    <source>
        <strain evidence="4 5">FCR-1</strain>
    </source>
</reference>
<dbReference type="InterPro" id="IPR035931">
    <property type="entry name" value="YlxR-like_sf"/>
</dbReference>
<dbReference type="InterPro" id="IPR004038">
    <property type="entry name" value="Ribosomal_eL8/eL30/eS12/Gad45"/>
</dbReference>
<dbReference type="Proteomes" id="UP001628193">
    <property type="component" value="Unassembled WGS sequence"/>
</dbReference>
<feature type="domain" description="Ribosomal protein eL8/eL30/eS12/Gadd45" evidence="2">
    <location>
        <begin position="193"/>
        <end position="270"/>
    </location>
</feature>
<dbReference type="Pfam" id="PF04296">
    <property type="entry name" value="YlxR"/>
    <property type="match status" value="1"/>
</dbReference>
<gene>
    <name evidence="4" type="ORF">SIID45300_00067</name>
</gene>
<evidence type="ECO:0000313" key="4">
    <source>
        <dbReference type="EMBL" id="GAB0055771.1"/>
    </source>
</evidence>
<dbReference type="Pfam" id="PF01248">
    <property type="entry name" value="Ribosomal_L7Ae"/>
    <property type="match status" value="1"/>
</dbReference>
<dbReference type="Gene3D" id="3.30.1330.30">
    <property type="match status" value="1"/>
</dbReference>
<feature type="region of interest" description="Disordered" evidence="1">
    <location>
        <begin position="1"/>
        <end position="110"/>
    </location>
</feature>
<dbReference type="SUPFAM" id="SSF64376">
    <property type="entry name" value="YlxR-like"/>
    <property type="match status" value="1"/>
</dbReference>
<feature type="compositionally biased region" description="Basic and acidic residues" evidence="1">
    <location>
        <begin position="23"/>
        <end position="35"/>
    </location>
</feature>
<evidence type="ECO:0000259" key="2">
    <source>
        <dbReference type="Pfam" id="PF01248"/>
    </source>
</evidence>
<proteinExistence type="predicted"/>
<evidence type="ECO:0000313" key="5">
    <source>
        <dbReference type="Proteomes" id="UP001628193"/>
    </source>
</evidence>
<accession>A0ABQ0C4F4</accession>
<dbReference type="InterPro" id="IPR037465">
    <property type="entry name" value="YlxR"/>
</dbReference>